<dbReference type="Gene3D" id="3.40.50.720">
    <property type="entry name" value="NAD(P)-binding Rossmann-like Domain"/>
    <property type="match status" value="1"/>
</dbReference>
<evidence type="ECO:0000259" key="7">
    <source>
        <dbReference type="SMART" id="SM00829"/>
    </source>
</evidence>
<dbReference type="RefSeq" id="XP_007736515.1">
    <property type="nucleotide sequence ID" value="XM_007738325.1"/>
</dbReference>
<keyword evidence="4 6" id="KW-0862">Zinc</keyword>
<keyword evidence="3 6" id="KW-0479">Metal-binding</keyword>
<organism evidence="8 9">
    <name type="scientific">Capronia epimyces CBS 606.96</name>
    <dbReference type="NCBI Taxonomy" id="1182542"/>
    <lineage>
        <taxon>Eukaryota</taxon>
        <taxon>Fungi</taxon>
        <taxon>Dikarya</taxon>
        <taxon>Ascomycota</taxon>
        <taxon>Pezizomycotina</taxon>
        <taxon>Eurotiomycetes</taxon>
        <taxon>Chaetothyriomycetidae</taxon>
        <taxon>Chaetothyriales</taxon>
        <taxon>Herpotrichiellaceae</taxon>
        <taxon>Capronia</taxon>
    </lineage>
</organism>
<proteinExistence type="inferred from homology"/>
<dbReference type="Gene3D" id="3.90.180.10">
    <property type="entry name" value="Medium-chain alcohol dehydrogenases, catalytic domain"/>
    <property type="match status" value="1"/>
</dbReference>
<dbReference type="STRING" id="1182542.W9XSK2"/>
<dbReference type="FunFam" id="3.40.50.720:FF:000003">
    <property type="entry name" value="S-(hydroxymethyl)glutathione dehydrogenase"/>
    <property type="match status" value="1"/>
</dbReference>
<dbReference type="PROSITE" id="PS00059">
    <property type="entry name" value="ADH_ZINC"/>
    <property type="match status" value="1"/>
</dbReference>
<dbReference type="PANTHER" id="PTHR43350">
    <property type="entry name" value="NAD-DEPENDENT ALCOHOL DEHYDROGENASE"/>
    <property type="match status" value="1"/>
</dbReference>
<dbReference type="InterPro" id="IPR011032">
    <property type="entry name" value="GroES-like_sf"/>
</dbReference>
<gene>
    <name evidence="8" type="ORF">A1O3_08227</name>
</gene>
<sequence>MSADVQPTPTSTRALVSYEPTTASQVDWRLEDVSLREPKDDELVIRLVATGICHTDLVFGSLPTPFTTYPKVLGHEGAGYIERAGAKVDVGKPGDAVLLSYSSCATCRDCVDHHPAYCESFAAINYETETDTFVSKEAATPLGLGGLFFGQSSFANYTIVKQASVVNVSSIVRDESELKLFAPLGCGFQTGMGAVDVVAQAGPGDAVVVLGVGGVGLSAIAAAKFNRSHTIIAVDRVKSKLQLALELGATHVIESSDDTDLVAEVKALTQGAGASIVVDTTGNMKVIEAGLALTANRGQLIIIGVPPMDAQLGVHLVTFMQTGKILRGCIEGDVNPAEYIPEMIKRFRAGQFPIDKLVNFYPEFHRALAEMKDGRSVKPVLVW</sequence>
<evidence type="ECO:0000256" key="2">
    <source>
        <dbReference type="ARBA" id="ARBA00008072"/>
    </source>
</evidence>
<dbReference type="InterPro" id="IPR013154">
    <property type="entry name" value="ADH-like_N"/>
</dbReference>
<feature type="domain" description="Enoyl reductase (ER)" evidence="7">
    <location>
        <begin position="21"/>
        <end position="381"/>
    </location>
</feature>
<dbReference type="GO" id="GO:0016491">
    <property type="term" value="F:oxidoreductase activity"/>
    <property type="evidence" value="ECO:0007669"/>
    <property type="project" value="UniProtKB-KW"/>
</dbReference>
<dbReference type="HOGENOM" id="CLU_026673_14_1_1"/>
<dbReference type="InterPro" id="IPR013149">
    <property type="entry name" value="ADH-like_C"/>
</dbReference>
<dbReference type="InterPro" id="IPR002328">
    <property type="entry name" value="ADH_Zn_CS"/>
</dbReference>
<comment type="caution">
    <text evidence="8">The sequence shown here is derived from an EMBL/GenBank/DDBJ whole genome shotgun (WGS) entry which is preliminary data.</text>
</comment>
<dbReference type="InterPro" id="IPR036291">
    <property type="entry name" value="NAD(P)-bd_dom_sf"/>
</dbReference>
<dbReference type="AlphaFoldDB" id="W9XSK2"/>
<evidence type="ECO:0000256" key="6">
    <source>
        <dbReference type="RuleBase" id="RU361277"/>
    </source>
</evidence>
<dbReference type="OrthoDB" id="1560166at2759"/>
<dbReference type="CDD" id="cd08278">
    <property type="entry name" value="benzyl_alcohol_DH"/>
    <property type="match status" value="1"/>
</dbReference>
<evidence type="ECO:0000256" key="1">
    <source>
        <dbReference type="ARBA" id="ARBA00001947"/>
    </source>
</evidence>
<keyword evidence="9" id="KW-1185">Reference proteome</keyword>
<comment type="cofactor">
    <cofactor evidence="1 6">
        <name>Zn(2+)</name>
        <dbReference type="ChEBI" id="CHEBI:29105"/>
    </cofactor>
</comment>
<dbReference type="InterPro" id="IPR020843">
    <property type="entry name" value="ER"/>
</dbReference>
<dbReference type="SMART" id="SM00829">
    <property type="entry name" value="PKS_ER"/>
    <property type="match status" value="1"/>
</dbReference>
<evidence type="ECO:0000256" key="4">
    <source>
        <dbReference type="ARBA" id="ARBA00022833"/>
    </source>
</evidence>
<dbReference type="GeneID" id="19172315"/>
<dbReference type="Proteomes" id="UP000019478">
    <property type="component" value="Unassembled WGS sequence"/>
</dbReference>
<evidence type="ECO:0000313" key="8">
    <source>
        <dbReference type="EMBL" id="EXJ79941.1"/>
    </source>
</evidence>
<dbReference type="GO" id="GO:0008270">
    <property type="term" value="F:zinc ion binding"/>
    <property type="evidence" value="ECO:0007669"/>
    <property type="project" value="InterPro"/>
</dbReference>
<dbReference type="EMBL" id="AMGY01000007">
    <property type="protein sequence ID" value="EXJ79941.1"/>
    <property type="molecule type" value="Genomic_DNA"/>
</dbReference>
<dbReference type="eggNOG" id="KOG0022">
    <property type="taxonomic scope" value="Eukaryota"/>
</dbReference>
<keyword evidence="5" id="KW-0560">Oxidoreductase</keyword>
<reference evidence="8 9" key="1">
    <citation type="submission" date="2013-03" db="EMBL/GenBank/DDBJ databases">
        <title>The Genome Sequence of Capronia epimyces CBS 606.96.</title>
        <authorList>
            <consortium name="The Broad Institute Genomics Platform"/>
            <person name="Cuomo C."/>
            <person name="de Hoog S."/>
            <person name="Gorbushina A."/>
            <person name="Walker B."/>
            <person name="Young S.K."/>
            <person name="Zeng Q."/>
            <person name="Gargeya S."/>
            <person name="Fitzgerald M."/>
            <person name="Haas B."/>
            <person name="Abouelleil A."/>
            <person name="Allen A.W."/>
            <person name="Alvarado L."/>
            <person name="Arachchi H.M."/>
            <person name="Berlin A.M."/>
            <person name="Chapman S.B."/>
            <person name="Gainer-Dewar J."/>
            <person name="Goldberg J."/>
            <person name="Griggs A."/>
            <person name="Gujja S."/>
            <person name="Hansen M."/>
            <person name="Howarth C."/>
            <person name="Imamovic A."/>
            <person name="Ireland A."/>
            <person name="Larimer J."/>
            <person name="McCowan C."/>
            <person name="Murphy C."/>
            <person name="Pearson M."/>
            <person name="Poon T.W."/>
            <person name="Priest M."/>
            <person name="Roberts A."/>
            <person name="Saif S."/>
            <person name="Shea T."/>
            <person name="Sisk P."/>
            <person name="Sykes S."/>
            <person name="Wortman J."/>
            <person name="Nusbaum C."/>
            <person name="Birren B."/>
        </authorList>
    </citation>
    <scope>NUCLEOTIDE SEQUENCE [LARGE SCALE GENOMIC DNA]</scope>
    <source>
        <strain evidence="8 9">CBS 606.96</strain>
    </source>
</reference>
<accession>W9XSK2</accession>
<dbReference type="SUPFAM" id="SSF50129">
    <property type="entry name" value="GroES-like"/>
    <property type="match status" value="1"/>
</dbReference>
<comment type="similarity">
    <text evidence="2 6">Belongs to the zinc-containing alcohol dehydrogenase family.</text>
</comment>
<dbReference type="PANTHER" id="PTHR43350:SF2">
    <property type="entry name" value="GROES-LIKE ZINC-BINDING ALCOHOL DEHYDROGENASE FAMILY PROTEIN"/>
    <property type="match status" value="1"/>
</dbReference>
<evidence type="ECO:0000256" key="3">
    <source>
        <dbReference type="ARBA" id="ARBA00022723"/>
    </source>
</evidence>
<dbReference type="SUPFAM" id="SSF51735">
    <property type="entry name" value="NAD(P)-binding Rossmann-fold domains"/>
    <property type="match status" value="1"/>
</dbReference>
<protein>
    <recommendedName>
        <fullName evidence="7">Enoyl reductase (ER) domain-containing protein</fullName>
    </recommendedName>
</protein>
<evidence type="ECO:0000313" key="9">
    <source>
        <dbReference type="Proteomes" id="UP000019478"/>
    </source>
</evidence>
<dbReference type="Pfam" id="PF08240">
    <property type="entry name" value="ADH_N"/>
    <property type="match status" value="1"/>
</dbReference>
<name>W9XSK2_9EURO</name>
<dbReference type="Pfam" id="PF00107">
    <property type="entry name" value="ADH_zinc_N"/>
    <property type="match status" value="1"/>
</dbReference>
<evidence type="ECO:0000256" key="5">
    <source>
        <dbReference type="ARBA" id="ARBA00023002"/>
    </source>
</evidence>